<dbReference type="EC" id="3.4.23.51" evidence="5"/>
<dbReference type="GO" id="GO:0008047">
    <property type="term" value="F:enzyme activator activity"/>
    <property type="evidence" value="ECO:0007669"/>
    <property type="project" value="InterPro"/>
</dbReference>
<dbReference type="NCBIfam" id="TIGR00142">
    <property type="entry name" value="hycI"/>
    <property type="match status" value="1"/>
</dbReference>
<evidence type="ECO:0000256" key="1">
    <source>
        <dbReference type="ARBA" id="ARBA00006814"/>
    </source>
</evidence>
<evidence type="ECO:0000313" key="6">
    <source>
        <dbReference type="Proteomes" id="UP000251717"/>
    </source>
</evidence>
<dbReference type="NCBIfam" id="TIGR00072">
    <property type="entry name" value="hydrog_prot"/>
    <property type="match status" value="1"/>
</dbReference>
<dbReference type="AlphaFoldDB" id="A0A315XMJ1"/>
<organism evidence="5 6">
    <name type="scientific">Methanobrevibacter thaueri</name>
    <dbReference type="NCBI Taxonomy" id="190975"/>
    <lineage>
        <taxon>Archaea</taxon>
        <taxon>Methanobacteriati</taxon>
        <taxon>Methanobacteriota</taxon>
        <taxon>Methanomada group</taxon>
        <taxon>Methanobacteria</taxon>
        <taxon>Methanobacteriales</taxon>
        <taxon>Methanobacteriaceae</taxon>
        <taxon>Methanobrevibacter</taxon>
    </lineage>
</organism>
<evidence type="ECO:0000256" key="3">
    <source>
        <dbReference type="ARBA" id="ARBA00022750"/>
    </source>
</evidence>
<dbReference type="PANTHER" id="PTHR30302">
    <property type="entry name" value="HYDROGENASE 1 MATURATION PROTEASE"/>
    <property type="match status" value="1"/>
</dbReference>
<dbReference type="InterPro" id="IPR023430">
    <property type="entry name" value="Pept_HybD-like_dom_sf"/>
</dbReference>
<dbReference type="RefSeq" id="WP_243409675.1">
    <property type="nucleotide sequence ID" value="NZ_MZGS01000020.1"/>
</dbReference>
<evidence type="ECO:0000256" key="4">
    <source>
        <dbReference type="ARBA" id="ARBA00022801"/>
    </source>
</evidence>
<dbReference type="GO" id="GO:0004190">
    <property type="term" value="F:aspartic-type endopeptidase activity"/>
    <property type="evidence" value="ECO:0007669"/>
    <property type="project" value="UniProtKB-KW"/>
</dbReference>
<dbReference type="InterPro" id="IPR004420">
    <property type="entry name" value="Pept_A31_hyd_mat_HycI"/>
</dbReference>
<keyword evidence="2 5" id="KW-0645">Protease</keyword>
<dbReference type="Gene3D" id="3.40.50.1450">
    <property type="entry name" value="HybD-like"/>
    <property type="match status" value="1"/>
</dbReference>
<evidence type="ECO:0000313" key="5">
    <source>
        <dbReference type="EMBL" id="PWB87330.1"/>
    </source>
</evidence>
<dbReference type="GO" id="GO:0016485">
    <property type="term" value="P:protein processing"/>
    <property type="evidence" value="ECO:0007669"/>
    <property type="project" value="TreeGrafter"/>
</dbReference>
<sequence>MSFETQLKDFLTDFEKLIILGVGNELKSDDGIGPFIISRLKKENVENDNLLLIDAQTVPENFTGKIRKENPTHIIIVDACLMNSNPGDMQIVDKDDFASIGISTHSMSLSFFVKYLEQGTDFKIIFVGIEPKTMDWGNAPTPNVQKAADEFIKTLKGIVL</sequence>
<dbReference type="PRINTS" id="PR00446">
    <property type="entry name" value="HYDRGNUPTAKE"/>
</dbReference>
<dbReference type="CDD" id="cd06067">
    <property type="entry name" value="H2MP_MemB-H2evol"/>
    <property type="match status" value="1"/>
</dbReference>
<dbReference type="EMBL" id="MZGS01000020">
    <property type="protein sequence ID" value="PWB87330.1"/>
    <property type="molecule type" value="Genomic_DNA"/>
</dbReference>
<dbReference type="SUPFAM" id="SSF53163">
    <property type="entry name" value="HybD-like"/>
    <property type="match status" value="1"/>
</dbReference>
<reference evidence="5 6" key="1">
    <citation type="submission" date="2017-03" db="EMBL/GenBank/DDBJ databases">
        <title>Genome sequence of Methanobrevibacter thaueri.</title>
        <authorList>
            <person name="Poehlein A."/>
            <person name="Seedorf H."/>
            <person name="Daniel R."/>
        </authorList>
    </citation>
    <scope>NUCLEOTIDE SEQUENCE [LARGE SCALE GENOMIC DNA]</scope>
    <source>
        <strain evidence="5 6">DSM 11995</strain>
    </source>
</reference>
<name>A0A315XMJ1_9EURY</name>
<accession>A0A315XMJ1</accession>
<dbReference type="Proteomes" id="UP000251717">
    <property type="component" value="Unassembled WGS sequence"/>
</dbReference>
<gene>
    <name evidence="5" type="primary">hycI</name>
    <name evidence="5" type="ORF">MBBTH_08950</name>
</gene>
<protein>
    <submittedName>
        <fullName evidence="5">Hydrogenase 3 maturation protease</fullName>
        <ecNumber evidence="5">3.4.23.51</ecNumber>
    </submittedName>
</protein>
<proteinExistence type="inferred from homology"/>
<comment type="caution">
    <text evidence="5">The sequence shown here is derived from an EMBL/GenBank/DDBJ whole genome shotgun (WGS) entry which is preliminary data.</text>
</comment>
<keyword evidence="6" id="KW-1185">Reference proteome</keyword>
<keyword evidence="4 5" id="KW-0378">Hydrolase</keyword>
<dbReference type="Pfam" id="PF01750">
    <property type="entry name" value="HycI"/>
    <property type="match status" value="1"/>
</dbReference>
<evidence type="ECO:0000256" key="2">
    <source>
        <dbReference type="ARBA" id="ARBA00022670"/>
    </source>
</evidence>
<dbReference type="PANTHER" id="PTHR30302:SF1">
    <property type="entry name" value="HYDROGENASE 2 MATURATION PROTEASE"/>
    <property type="match status" value="1"/>
</dbReference>
<keyword evidence="3" id="KW-0064">Aspartyl protease</keyword>
<comment type="similarity">
    <text evidence="1">Belongs to the peptidase A31 family.</text>
</comment>
<dbReference type="InterPro" id="IPR000671">
    <property type="entry name" value="Peptidase_A31"/>
</dbReference>